<sequence>MEQDLNKYIVNEFCKLQTDTEQRSFIENFRFLMMSNDLDFENYYSNKALRRTDFYSIADMLYQLNNFWMLSTFIHQNRHFLFNEVNDITSGSRMPDFSVPCKLGQDTMLSRVFKVMNNHSLNENILSENSPDYQINTHKLRIYSTTLRSNQPVPQIIIQGKWVEKWGFSIGCSVRIECYQSKLVILLDE</sequence>
<dbReference type="Proteomes" id="UP000248057">
    <property type="component" value="Unassembled WGS sequence"/>
</dbReference>
<dbReference type="GO" id="GO:0016788">
    <property type="term" value="F:hydrolase activity, acting on ester bonds"/>
    <property type="evidence" value="ECO:0007669"/>
    <property type="project" value="InterPro"/>
</dbReference>
<gene>
    <name evidence="2" type="ORF">DFR60_103327</name>
</gene>
<dbReference type="GeneID" id="86060828"/>
<proteinExistence type="predicted"/>
<reference evidence="2 3" key="1">
    <citation type="submission" date="2018-05" db="EMBL/GenBank/DDBJ databases">
        <title>Genomic Encyclopedia of Type Strains, Phase IV (KMG-IV): sequencing the most valuable type-strain genomes for metagenomic binning, comparative biology and taxonomic classification.</title>
        <authorList>
            <person name="Goeker M."/>
        </authorList>
    </citation>
    <scope>NUCLEOTIDE SEQUENCE [LARGE SCALE GENOMIC DNA]</scope>
    <source>
        <strain evidence="2 3">DSM 24995</strain>
    </source>
</reference>
<accession>A0A2V3Y8L1</accession>
<feature type="domain" description="Toxin SymE-like" evidence="1">
    <location>
        <begin position="145"/>
        <end position="185"/>
    </location>
</feature>
<dbReference type="EMBL" id="QJKD01000003">
    <property type="protein sequence ID" value="PXX55270.1"/>
    <property type="molecule type" value="Genomic_DNA"/>
</dbReference>
<name>A0A2V3Y8L1_9FIRM</name>
<evidence type="ECO:0000313" key="2">
    <source>
        <dbReference type="EMBL" id="PXX55270.1"/>
    </source>
</evidence>
<comment type="caution">
    <text evidence="2">The sequence shown here is derived from an EMBL/GenBank/DDBJ whole genome shotgun (WGS) entry which is preliminary data.</text>
</comment>
<keyword evidence="3" id="KW-1185">Reference proteome</keyword>
<organism evidence="2 3">
    <name type="scientific">Hungatella effluvii</name>
    <dbReference type="NCBI Taxonomy" id="1096246"/>
    <lineage>
        <taxon>Bacteria</taxon>
        <taxon>Bacillati</taxon>
        <taxon>Bacillota</taxon>
        <taxon>Clostridia</taxon>
        <taxon>Lachnospirales</taxon>
        <taxon>Lachnospiraceae</taxon>
        <taxon>Hungatella</taxon>
    </lineage>
</organism>
<dbReference type="GO" id="GO:0005737">
    <property type="term" value="C:cytoplasm"/>
    <property type="evidence" value="ECO:0007669"/>
    <property type="project" value="InterPro"/>
</dbReference>
<dbReference type="RefSeq" id="WP_110322350.1">
    <property type="nucleotide sequence ID" value="NZ_QJKD01000003.1"/>
</dbReference>
<evidence type="ECO:0000313" key="3">
    <source>
        <dbReference type="Proteomes" id="UP000248057"/>
    </source>
</evidence>
<dbReference type="GO" id="GO:0016070">
    <property type="term" value="P:RNA metabolic process"/>
    <property type="evidence" value="ECO:0007669"/>
    <property type="project" value="InterPro"/>
</dbReference>
<protein>
    <submittedName>
        <fullName evidence="2">Type I toxin-antitoxin system toxin SymE</fullName>
    </submittedName>
</protein>
<evidence type="ECO:0000259" key="1">
    <source>
        <dbReference type="Pfam" id="PF08845"/>
    </source>
</evidence>
<dbReference type="AlphaFoldDB" id="A0A2V3Y8L1"/>
<dbReference type="Pfam" id="PF08845">
    <property type="entry name" value="SymE_toxin"/>
    <property type="match status" value="1"/>
</dbReference>
<dbReference type="InterPro" id="IPR014944">
    <property type="entry name" value="Toxin_SymE-like"/>
</dbReference>
<dbReference type="GO" id="GO:0003723">
    <property type="term" value="F:RNA binding"/>
    <property type="evidence" value="ECO:0007669"/>
    <property type="project" value="InterPro"/>
</dbReference>